<proteinExistence type="predicted"/>
<name>X8BHP9_MYCXE</name>
<accession>X8BHP9</accession>
<protein>
    <submittedName>
        <fullName evidence="2">Uncharacterized protein</fullName>
    </submittedName>
</protein>
<reference evidence="2" key="1">
    <citation type="submission" date="2014-01" db="EMBL/GenBank/DDBJ databases">
        <authorList>
            <person name="Brown-Elliot B."/>
            <person name="Wallace R."/>
            <person name="Lenaerts A."/>
            <person name="Ordway D."/>
            <person name="DeGroote M.A."/>
            <person name="Parker T."/>
            <person name="Sizemore C."/>
            <person name="Tallon L.J."/>
            <person name="Sadzewicz L.K."/>
            <person name="Sengamalay N."/>
            <person name="Fraser C.M."/>
            <person name="Hine E."/>
            <person name="Shefchek K.A."/>
            <person name="Das S.P."/>
            <person name="Tettelin H."/>
        </authorList>
    </citation>
    <scope>NUCLEOTIDE SEQUENCE [LARGE SCALE GENOMIC DNA]</scope>
    <source>
        <strain evidence="2">4042</strain>
    </source>
</reference>
<dbReference type="PATRIC" id="fig|1299334.3.peg.4764"/>
<gene>
    <name evidence="2" type="ORF">I553_6613</name>
</gene>
<dbReference type="AlphaFoldDB" id="X8BHP9"/>
<evidence type="ECO:0000256" key="1">
    <source>
        <dbReference type="SAM" id="MobiDB-lite"/>
    </source>
</evidence>
<sequence length="42" mass="5235">MTDQPNWTHRRFHVSFHPENENSLRLGHRSRRQTTRQELNYT</sequence>
<evidence type="ECO:0000313" key="2">
    <source>
        <dbReference type="EMBL" id="EUA42753.1"/>
    </source>
</evidence>
<organism evidence="2">
    <name type="scientific">Mycobacterium xenopi 4042</name>
    <dbReference type="NCBI Taxonomy" id="1299334"/>
    <lineage>
        <taxon>Bacteria</taxon>
        <taxon>Bacillati</taxon>
        <taxon>Actinomycetota</taxon>
        <taxon>Actinomycetes</taxon>
        <taxon>Mycobacteriales</taxon>
        <taxon>Mycobacteriaceae</taxon>
        <taxon>Mycobacterium</taxon>
    </lineage>
</organism>
<comment type="caution">
    <text evidence="2">The sequence shown here is derived from an EMBL/GenBank/DDBJ whole genome shotgun (WGS) entry which is preliminary data.</text>
</comment>
<dbReference type="EMBL" id="JAOB01000042">
    <property type="protein sequence ID" value="EUA42753.1"/>
    <property type="molecule type" value="Genomic_DNA"/>
</dbReference>
<feature type="region of interest" description="Disordered" evidence="1">
    <location>
        <begin position="1"/>
        <end position="42"/>
    </location>
</feature>